<keyword evidence="2" id="KW-1185">Reference proteome</keyword>
<sequence length="73" mass="8110">MTQDFRLEVNVVAKPACVRVGFDSRFPLRTVNVVAKPACVRVGFDSRFPLRTVNMLAKPAPTTLNSQSMTNDQ</sequence>
<proteinExistence type="predicted"/>
<gene>
    <name evidence="1" type="ORF">QH73_0011895</name>
</gene>
<reference evidence="1 2" key="1">
    <citation type="journal article" date="2015" name="Genome Announc.">
        <title>Draft Genome Sequence of the Terrestrial Cyanobacterium Scytonema millei VB511283, Isolated from Eastern India.</title>
        <authorList>
            <person name="Sen D."/>
            <person name="Chandrababunaidu M.M."/>
            <person name="Singh D."/>
            <person name="Sanghi N."/>
            <person name="Ghorai A."/>
            <person name="Mishra G.P."/>
            <person name="Madduluri M."/>
            <person name="Adhikary S.P."/>
            <person name="Tripathy S."/>
        </authorList>
    </citation>
    <scope>NUCLEOTIDE SEQUENCE [LARGE SCALE GENOMIC DNA]</scope>
    <source>
        <strain evidence="1 2">VB511283</strain>
    </source>
</reference>
<dbReference type="AlphaFoldDB" id="A0A9X5E7C8"/>
<dbReference type="RefSeq" id="WP_132866976.1">
    <property type="nucleotide sequence ID" value="NZ_JTJC03000003.1"/>
</dbReference>
<dbReference type="Proteomes" id="UP000031532">
    <property type="component" value="Unassembled WGS sequence"/>
</dbReference>
<evidence type="ECO:0000313" key="1">
    <source>
        <dbReference type="EMBL" id="NHC35352.1"/>
    </source>
</evidence>
<accession>A0A9X5E7C8</accession>
<dbReference type="EMBL" id="JTJC03000003">
    <property type="protein sequence ID" value="NHC35352.1"/>
    <property type="molecule type" value="Genomic_DNA"/>
</dbReference>
<protein>
    <submittedName>
        <fullName evidence="1">Uncharacterized protein</fullName>
    </submittedName>
</protein>
<name>A0A9X5E7C8_9CYAN</name>
<organism evidence="1 2">
    <name type="scientific">Scytonema millei VB511283</name>
    <dbReference type="NCBI Taxonomy" id="1245923"/>
    <lineage>
        <taxon>Bacteria</taxon>
        <taxon>Bacillati</taxon>
        <taxon>Cyanobacteriota</taxon>
        <taxon>Cyanophyceae</taxon>
        <taxon>Nostocales</taxon>
        <taxon>Scytonemataceae</taxon>
        <taxon>Scytonema</taxon>
    </lineage>
</organism>
<comment type="caution">
    <text evidence="1">The sequence shown here is derived from an EMBL/GenBank/DDBJ whole genome shotgun (WGS) entry which is preliminary data.</text>
</comment>
<evidence type="ECO:0000313" key="2">
    <source>
        <dbReference type="Proteomes" id="UP000031532"/>
    </source>
</evidence>